<gene>
    <name evidence="2" type="ORF">K460DRAFT_192713</name>
</gene>
<proteinExistence type="predicted"/>
<accession>A0A9P4G868</accession>
<protein>
    <recommendedName>
        <fullName evidence="4">Secreted protein</fullName>
    </recommendedName>
</protein>
<sequence>MSCRLSRSLFGSCCCLPLLSSSALLFQGTLYRRQKIHYGCIPLPRPQSDSTGTIDNRAKTRFCMDTISQLAATTARNSKFAP</sequence>
<dbReference type="EMBL" id="ML976619">
    <property type="protein sequence ID" value="KAF1840810.1"/>
    <property type="molecule type" value="Genomic_DNA"/>
</dbReference>
<feature type="signal peptide" evidence="1">
    <location>
        <begin position="1"/>
        <end position="23"/>
    </location>
</feature>
<evidence type="ECO:0000256" key="1">
    <source>
        <dbReference type="SAM" id="SignalP"/>
    </source>
</evidence>
<dbReference type="AlphaFoldDB" id="A0A9P4G868"/>
<comment type="caution">
    <text evidence="2">The sequence shown here is derived from an EMBL/GenBank/DDBJ whole genome shotgun (WGS) entry which is preliminary data.</text>
</comment>
<evidence type="ECO:0000313" key="2">
    <source>
        <dbReference type="EMBL" id="KAF1840810.1"/>
    </source>
</evidence>
<reference evidence="2" key="1">
    <citation type="submission" date="2020-01" db="EMBL/GenBank/DDBJ databases">
        <authorList>
            <consortium name="DOE Joint Genome Institute"/>
            <person name="Haridas S."/>
            <person name="Albert R."/>
            <person name="Binder M."/>
            <person name="Bloem J."/>
            <person name="Labutti K."/>
            <person name="Salamov A."/>
            <person name="Andreopoulos B."/>
            <person name="Baker S.E."/>
            <person name="Barry K."/>
            <person name="Bills G."/>
            <person name="Bluhm B.H."/>
            <person name="Cannon C."/>
            <person name="Castanera R."/>
            <person name="Culley D.E."/>
            <person name="Daum C."/>
            <person name="Ezra D."/>
            <person name="Gonzalez J.B."/>
            <person name="Henrissat B."/>
            <person name="Kuo A."/>
            <person name="Liang C."/>
            <person name="Lipzen A."/>
            <person name="Lutzoni F."/>
            <person name="Magnuson J."/>
            <person name="Mondo S."/>
            <person name="Nolan M."/>
            <person name="Ohm R."/>
            <person name="Pangilinan J."/>
            <person name="Park H.-J."/>
            <person name="Ramirez L."/>
            <person name="Alfaro M."/>
            <person name="Sun H."/>
            <person name="Tritt A."/>
            <person name="Yoshinaga Y."/>
            <person name="Zwiers L.-H."/>
            <person name="Turgeon B.G."/>
            <person name="Goodwin S.B."/>
            <person name="Spatafora J.W."/>
            <person name="Crous P.W."/>
            <person name="Grigoriev I.V."/>
        </authorList>
    </citation>
    <scope>NUCLEOTIDE SEQUENCE</scope>
    <source>
        <strain evidence="2">CBS 394.84</strain>
    </source>
</reference>
<dbReference type="Proteomes" id="UP000800039">
    <property type="component" value="Unassembled WGS sequence"/>
</dbReference>
<evidence type="ECO:0000313" key="3">
    <source>
        <dbReference type="Proteomes" id="UP000800039"/>
    </source>
</evidence>
<organism evidence="2 3">
    <name type="scientific">Cucurbitaria berberidis CBS 394.84</name>
    <dbReference type="NCBI Taxonomy" id="1168544"/>
    <lineage>
        <taxon>Eukaryota</taxon>
        <taxon>Fungi</taxon>
        <taxon>Dikarya</taxon>
        <taxon>Ascomycota</taxon>
        <taxon>Pezizomycotina</taxon>
        <taxon>Dothideomycetes</taxon>
        <taxon>Pleosporomycetidae</taxon>
        <taxon>Pleosporales</taxon>
        <taxon>Pleosporineae</taxon>
        <taxon>Cucurbitariaceae</taxon>
        <taxon>Cucurbitaria</taxon>
    </lineage>
</organism>
<dbReference type="RefSeq" id="XP_040783373.1">
    <property type="nucleotide sequence ID" value="XM_040927130.1"/>
</dbReference>
<keyword evidence="3" id="KW-1185">Reference proteome</keyword>
<evidence type="ECO:0008006" key="4">
    <source>
        <dbReference type="Google" id="ProtNLM"/>
    </source>
</evidence>
<keyword evidence="1" id="KW-0732">Signal</keyword>
<dbReference type="GeneID" id="63844382"/>
<feature type="chain" id="PRO_5040126249" description="Secreted protein" evidence="1">
    <location>
        <begin position="24"/>
        <end position="82"/>
    </location>
</feature>
<name>A0A9P4G868_9PLEO</name>